<evidence type="ECO:0000256" key="10">
    <source>
        <dbReference type="ARBA" id="ARBA00037471"/>
    </source>
</evidence>
<dbReference type="InterPro" id="IPR011006">
    <property type="entry name" value="CheY-like_superfamily"/>
</dbReference>
<dbReference type="PANTHER" id="PTHR48111:SF49">
    <property type="entry name" value="HEME RESPONSE REGULATOR HSSR"/>
    <property type="match status" value="1"/>
</dbReference>
<evidence type="ECO:0000256" key="13">
    <source>
        <dbReference type="PROSITE-ProRule" id="PRU01091"/>
    </source>
</evidence>
<keyword evidence="12" id="KW-0597">Phosphoprotein</keyword>
<dbReference type="SMART" id="SM00862">
    <property type="entry name" value="Trans_reg_C"/>
    <property type="match status" value="1"/>
</dbReference>
<evidence type="ECO:0000256" key="1">
    <source>
        <dbReference type="ARBA" id="ARBA00004496"/>
    </source>
</evidence>
<evidence type="ECO:0000313" key="16">
    <source>
        <dbReference type="EMBL" id="MBD7914967.1"/>
    </source>
</evidence>
<dbReference type="CDD" id="cd00383">
    <property type="entry name" value="trans_reg_C"/>
    <property type="match status" value="1"/>
</dbReference>
<feature type="domain" description="Response regulatory" evidence="14">
    <location>
        <begin position="3"/>
        <end position="117"/>
    </location>
</feature>
<dbReference type="InterPro" id="IPR036388">
    <property type="entry name" value="WH-like_DNA-bd_sf"/>
</dbReference>
<evidence type="ECO:0000256" key="2">
    <source>
        <dbReference type="ARBA" id="ARBA00018672"/>
    </source>
</evidence>
<dbReference type="CDD" id="cd17574">
    <property type="entry name" value="REC_OmpR"/>
    <property type="match status" value="1"/>
</dbReference>
<accession>A0ABR8Q3I4</accession>
<dbReference type="EMBL" id="JACSQZ010000020">
    <property type="protein sequence ID" value="MBD7914967.1"/>
    <property type="molecule type" value="Genomic_DNA"/>
</dbReference>
<evidence type="ECO:0000256" key="9">
    <source>
        <dbReference type="ARBA" id="ARBA00024867"/>
    </source>
</evidence>
<evidence type="ECO:0000256" key="11">
    <source>
        <dbReference type="ARBA" id="ARBA00039976"/>
    </source>
</evidence>
<keyword evidence="6 13" id="KW-0238">DNA-binding</keyword>
<dbReference type="RefSeq" id="WP_191749731.1">
    <property type="nucleotide sequence ID" value="NZ_JACSQZ010000020.1"/>
</dbReference>
<feature type="domain" description="OmpR/PhoB-type" evidence="15">
    <location>
        <begin position="125"/>
        <end position="222"/>
    </location>
</feature>
<dbReference type="Gene3D" id="3.40.50.2300">
    <property type="match status" value="1"/>
</dbReference>
<gene>
    <name evidence="16" type="ORF">H9660_07380</name>
</gene>
<dbReference type="InterPro" id="IPR001789">
    <property type="entry name" value="Sig_transdc_resp-reg_receiver"/>
</dbReference>
<dbReference type="InterPro" id="IPR001867">
    <property type="entry name" value="OmpR/PhoB-type_DNA-bd"/>
</dbReference>
<dbReference type="Gene3D" id="1.10.10.10">
    <property type="entry name" value="Winged helix-like DNA-binding domain superfamily/Winged helix DNA-binding domain"/>
    <property type="match status" value="1"/>
</dbReference>
<dbReference type="InterPro" id="IPR039420">
    <property type="entry name" value="WalR-like"/>
</dbReference>
<dbReference type="SUPFAM" id="SSF52172">
    <property type="entry name" value="CheY-like"/>
    <property type="match status" value="1"/>
</dbReference>
<evidence type="ECO:0000313" key="17">
    <source>
        <dbReference type="Proteomes" id="UP000640335"/>
    </source>
</evidence>
<dbReference type="Pfam" id="PF00486">
    <property type="entry name" value="Trans_reg_C"/>
    <property type="match status" value="1"/>
</dbReference>
<comment type="caution">
    <text evidence="16">The sequence shown here is derived from an EMBL/GenBank/DDBJ whole genome shotgun (WGS) entry which is preliminary data.</text>
</comment>
<evidence type="ECO:0000256" key="12">
    <source>
        <dbReference type="PROSITE-ProRule" id="PRU00169"/>
    </source>
</evidence>
<comment type="function">
    <text evidence="9">May play the central regulatory role in sporulation. It may be an element of the effector pathway responsible for the activation of sporulation genes in response to nutritional stress. Spo0A may act in concert with spo0H (a sigma factor) to control the expression of some genes that are critical to the sporulation process.</text>
</comment>
<dbReference type="PROSITE" id="PS50110">
    <property type="entry name" value="RESPONSE_REGULATORY"/>
    <property type="match status" value="1"/>
</dbReference>
<keyword evidence="17" id="KW-1185">Reference proteome</keyword>
<name>A0ABR8Q3I4_9CLOT</name>
<feature type="modified residue" description="4-aspartylphosphate" evidence="12">
    <location>
        <position position="52"/>
    </location>
</feature>
<comment type="subcellular location">
    <subcellularLocation>
        <location evidence="1">Cytoplasm</location>
    </subcellularLocation>
</comment>
<keyword evidence="4" id="KW-0805">Transcription regulation</keyword>
<keyword evidence="8" id="KW-0804">Transcription</keyword>
<evidence type="ECO:0000256" key="6">
    <source>
        <dbReference type="ARBA" id="ARBA00023125"/>
    </source>
</evidence>
<dbReference type="PANTHER" id="PTHR48111">
    <property type="entry name" value="REGULATOR OF RPOS"/>
    <property type="match status" value="1"/>
</dbReference>
<dbReference type="SMART" id="SM00448">
    <property type="entry name" value="REC"/>
    <property type="match status" value="1"/>
</dbReference>
<evidence type="ECO:0000259" key="15">
    <source>
        <dbReference type="PROSITE" id="PS51755"/>
    </source>
</evidence>
<keyword evidence="3" id="KW-0963">Cytoplasm</keyword>
<evidence type="ECO:0000256" key="5">
    <source>
        <dbReference type="ARBA" id="ARBA00023026"/>
    </source>
</evidence>
<reference evidence="16 17" key="1">
    <citation type="submission" date="2020-08" db="EMBL/GenBank/DDBJ databases">
        <title>A Genomic Blueprint of the Chicken Gut Microbiome.</title>
        <authorList>
            <person name="Gilroy R."/>
            <person name="Ravi A."/>
            <person name="Getino M."/>
            <person name="Pursley I."/>
            <person name="Horton D.L."/>
            <person name="Alikhan N.-F."/>
            <person name="Baker D."/>
            <person name="Gharbi K."/>
            <person name="Hall N."/>
            <person name="Watson M."/>
            <person name="Adriaenssens E.M."/>
            <person name="Foster-Nyarko E."/>
            <person name="Jarju S."/>
            <person name="Secka A."/>
            <person name="Antonio M."/>
            <person name="Oren A."/>
            <person name="Chaudhuri R."/>
            <person name="La Ragione R.M."/>
            <person name="Hildebrand F."/>
            <person name="Pallen M.J."/>
        </authorList>
    </citation>
    <scope>NUCLEOTIDE SEQUENCE [LARGE SCALE GENOMIC DNA]</scope>
    <source>
        <strain evidence="16 17">Sa3CUN1</strain>
    </source>
</reference>
<sequence>MINILIVEDEKNLRRLMEVFLKENGFEVFLAEDGEKAVEIFFEYHIDLVLCDIMMPKVNGYDLVKELRRFNYDLPIIMVTAKESFEDKKKGFLIGADDYIVKPIDLDEMLLRINALLRRAKISNDHKLVIGNVVLDYNTLTITKEKKIIELTKKEFYLLFKLLSYPKQIFTRHQLIEEIWGVDIESDERTVDVHIKRIREKLGDLEEFKIITVRGLGYKAEKMI</sequence>
<dbReference type="Proteomes" id="UP000640335">
    <property type="component" value="Unassembled WGS sequence"/>
</dbReference>
<comment type="function">
    <text evidence="10">Member of the two-component regulatory system HssS/HssR involved in intracellular heme homeostasis and tempering of staphylococcal virulence. Phosphorylated HssR binds to a direct repeat sequence within hrtAB promoter and activates the expression of hrtAB, an efflux pump, in response to extracellular heme, hemin, hemoglobin or blood.</text>
</comment>
<evidence type="ECO:0000256" key="8">
    <source>
        <dbReference type="ARBA" id="ARBA00023163"/>
    </source>
</evidence>
<dbReference type="Pfam" id="PF00072">
    <property type="entry name" value="Response_reg"/>
    <property type="match status" value="1"/>
</dbReference>
<keyword evidence="7" id="KW-0010">Activator</keyword>
<proteinExistence type="predicted"/>
<dbReference type="Gene3D" id="6.10.250.690">
    <property type="match status" value="1"/>
</dbReference>
<keyword evidence="5" id="KW-0843">Virulence</keyword>
<evidence type="ECO:0000256" key="7">
    <source>
        <dbReference type="ARBA" id="ARBA00023159"/>
    </source>
</evidence>
<dbReference type="PROSITE" id="PS51755">
    <property type="entry name" value="OMPR_PHOB"/>
    <property type="match status" value="1"/>
</dbReference>
<feature type="DNA-binding region" description="OmpR/PhoB-type" evidence="13">
    <location>
        <begin position="125"/>
        <end position="222"/>
    </location>
</feature>
<protein>
    <recommendedName>
        <fullName evidence="11">Heme response regulator HssR</fullName>
    </recommendedName>
    <alternativeName>
        <fullName evidence="2">Stage 0 sporulation protein A homolog</fullName>
    </alternativeName>
</protein>
<evidence type="ECO:0000256" key="3">
    <source>
        <dbReference type="ARBA" id="ARBA00022490"/>
    </source>
</evidence>
<evidence type="ECO:0000256" key="4">
    <source>
        <dbReference type="ARBA" id="ARBA00023015"/>
    </source>
</evidence>
<evidence type="ECO:0000259" key="14">
    <source>
        <dbReference type="PROSITE" id="PS50110"/>
    </source>
</evidence>
<organism evidence="16 17">
    <name type="scientific">Clostridium gallinarum</name>
    <dbReference type="NCBI Taxonomy" id="2762246"/>
    <lineage>
        <taxon>Bacteria</taxon>
        <taxon>Bacillati</taxon>
        <taxon>Bacillota</taxon>
        <taxon>Clostridia</taxon>
        <taxon>Eubacteriales</taxon>
        <taxon>Clostridiaceae</taxon>
        <taxon>Clostridium</taxon>
    </lineage>
</organism>